<reference evidence="1" key="1">
    <citation type="submission" date="2011-11" db="EMBL/GenBank/DDBJ databases">
        <title>The Genome Sequence of Fusarium oxysporum PHW808.</title>
        <authorList>
            <consortium name="The Broad Institute Genome Sequencing Platform"/>
            <person name="Ma L.-J."/>
            <person name="Gale L.R."/>
            <person name="Schwartz D.C."/>
            <person name="Zhou S."/>
            <person name="Corby-Kistler H."/>
            <person name="Young S.K."/>
            <person name="Zeng Q."/>
            <person name="Gargeya S."/>
            <person name="Fitzgerald M."/>
            <person name="Haas B."/>
            <person name="Abouelleil A."/>
            <person name="Alvarado L."/>
            <person name="Arachchi H.M."/>
            <person name="Berlin A."/>
            <person name="Brown A."/>
            <person name="Chapman S.B."/>
            <person name="Chen Z."/>
            <person name="Dunbar C."/>
            <person name="Freedman E."/>
            <person name="Gearin G."/>
            <person name="Goldberg J."/>
            <person name="Griggs A."/>
            <person name="Gujja S."/>
            <person name="Heiman D."/>
            <person name="Howarth C."/>
            <person name="Larson L."/>
            <person name="Lui A."/>
            <person name="MacDonald P.J.P."/>
            <person name="Montmayeur A."/>
            <person name="Murphy C."/>
            <person name="Neiman D."/>
            <person name="Pearson M."/>
            <person name="Priest M."/>
            <person name="Roberts A."/>
            <person name="Saif S."/>
            <person name="Shea T."/>
            <person name="Shenoy N."/>
            <person name="Sisk P."/>
            <person name="Stolte C."/>
            <person name="Sykes S."/>
            <person name="Wortman J."/>
            <person name="Nusbaum C."/>
            <person name="Birren B."/>
        </authorList>
    </citation>
    <scope>NUCLEOTIDE SEQUENCE [LARGE SCALE GENOMIC DNA]</scope>
    <source>
        <strain evidence="1">54008</strain>
    </source>
</reference>
<sequence length="46" mass="5072">MAPKMCDETATDFVLAGRSQGGLRKYRRSLCIVCLLNWAISALVRG</sequence>
<dbReference type="AlphaFoldDB" id="X0GV78"/>
<name>X0GV78_FUSOX</name>
<proteinExistence type="predicted"/>
<organism evidence="1">
    <name type="scientific">Fusarium oxysporum f. sp. conglutinans race 2 54008</name>
    <dbReference type="NCBI Taxonomy" id="1089457"/>
    <lineage>
        <taxon>Eukaryota</taxon>
        <taxon>Fungi</taxon>
        <taxon>Dikarya</taxon>
        <taxon>Ascomycota</taxon>
        <taxon>Pezizomycotina</taxon>
        <taxon>Sordariomycetes</taxon>
        <taxon>Hypocreomycetidae</taxon>
        <taxon>Hypocreales</taxon>
        <taxon>Nectriaceae</taxon>
        <taxon>Fusarium</taxon>
        <taxon>Fusarium oxysporum species complex</taxon>
    </lineage>
</organism>
<evidence type="ECO:0000313" key="1">
    <source>
        <dbReference type="EMBL" id="EXL63746.1"/>
    </source>
</evidence>
<gene>
    <name evidence="1" type="ORF">FOPG_19981</name>
</gene>
<dbReference type="HOGENOM" id="CLU_3191398_0_0_1"/>
<dbReference type="EMBL" id="KK034795">
    <property type="protein sequence ID" value="EXL63746.1"/>
    <property type="molecule type" value="Genomic_DNA"/>
</dbReference>
<reference evidence="1" key="2">
    <citation type="submission" date="2014-03" db="EMBL/GenBank/DDBJ databases">
        <title>The Genome Annotation of Fusarium oxysporum PHW808.</title>
        <authorList>
            <consortium name="The Broad Institute Genomics Platform"/>
            <person name="Ma L.-J."/>
            <person name="Corby-Kistler H."/>
            <person name="Broz K."/>
            <person name="Gale L.R."/>
            <person name="Jonkers W."/>
            <person name="O'Donnell K."/>
            <person name="Ploetz R."/>
            <person name="Steinberg C."/>
            <person name="Schwartz D.C."/>
            <person name="VanEtten H."/>
            <person name="Zhou S."/>
            <person name="Young S.K."/>
            <person name="Zeng Q."/>
            <person name="Gargeya S."/>
            <person name="Fitzgerald M."/>
            <person name="Abouelleil A."/>
            <person name="Alvarado L."/>
            <person name="Chapman S.B."/>
            <person name="Gainer-Dewar J."/>
            <person name="Goldberg J."/>
            <person name="Griggs A."/>
            <person name="Gujja S."/>
            <person name="Hansen M."/>
            <person name="Howarth C."/>
            <person name="Imamovic A."/>
            <person name="Ireland A."/>
            <person name="Larimer J."/>
            <person name="McCowan C."/>
            <person name="Murphy C."/>
            <person name="Pearson M."/>
            <person name="Poon T.W."/>
            <person name="Priest M."/>
            <person name="Roberts A."/>
            <person name="Saif S."/>
            <person name="Shea T."/>
            <person name="Sykes S."/>
            <person name="Wortman J."/>
            <person name="Nusbaum C."/>
            <person name="Birren B."/>
        </authorList>
    </citation>
    <scope>NUCLEOTIDE SEQUENCE</scope>
    <source>
        <strain evidence="1">54008</strain>
    </source>
</reference>
<protein>
    <submittedName>
        <fullName evidence="1">Uncharacterized protein</fullName>
    </submittedName>
</protein>
<dbReference type="Proteomes" id="UP000030676">
    <property type="component" value="Unassembled WGS sequence"/>
</dbReference>
<accession>X0GV78</accession>